<dbReference type="InterPro" id="IPR045165">
    <property type="entry name" value="Nitrobindin"/>
</dbReference>
<name>A0AAU7DUX0_9MICO</name>
<comment type="caution">
    <text evidence="1">Lacks the conserved His residue that binds heme iron in the nitrobindin family.</text>
</comment>
<evidence type="ECO:0000259" key="2">
    <source>
        <dbReference type="Pfam" id="PF08768"/>
    </source>
</evidence>
<dbReference type="HAMAP" id="MF_01297">
    <property type="entry name" value="nitrobindin"/>
    <property type="match status" value="1"/>
</dbReference>
<feature type="short sequence motif" description="GXWXGXG" evidence="1">
    <location>
        <begin position="21"/>
        <end position="27"/>
    </location>
</feature>
<dbReference type="PANTHER" id="PTHR15854:SF4">
    <property type="entry name" value="PEROXYNITRITE ISOMERASE THAP4"/>
    <property type="match status" value="1"/>
</dbReference>
<dbReference type="PANTHER" id="PTHR15854">
    <property type="entry name" value="THAP4 PROTEIN"/>
    <property type="match status" value="1"/>
</dbReference>
<gene>
    <name evidence="3" type="ORF">V5R04_11360</name>
</gene>
<dbReference type="EMBL" id="CP146203">
    <property type="protein sequence ID" value="XBH20822.1"/>
    <property type="molecule type" value="Genomic_DNA"/>
</dbReference>
<evidence type="ECO:0000256" key="1">
    <source>
        <dbReference type="HAMAP-Rule" id="MF_01297"/>
    </source>
</evidence>
<evidence type="ECO:0000313" key="3">
    <source>
        <dbReference type="EMBL" id="XBH20822.1"/>
    </source>
</evidence>
<dbReference type="Gene3D" id="2.40.128.20">
    <property type="match status" value="1"/>
</dbReference>
<dbReference type="SUPFAM" id="SSF50814">
    <property type="entry name" value="Lipocalins"/>
    <property type="match status" value="1"/>
</dbReference>
<organism evidence="3">
    <name type="scientific">Jonesiaceae bacterium BS-20</name>
    <dbReference type="NCBI Taxonomy" id="3120821"/>
    <lineage>
        <taxon>Bacteria</taxon>
        <taxon>Bacillati</taxon>
        <taxon>Actinomycetota</taxon>
        <taxon>Actinomycetes</taxon>
        <taxon>Micrococcales</taxon>
        <taxon>Jonesiaceae</taxon>
    </lineage>
</organism>
<protein>
    <recommendedName>
        <fullName evidence="1">Ferric nitrobindin-like protein</fullName>
    </recommendedName>
</protein>
<reference evidence="3" key="1">
    <citation type="submission" date="2024-02" db="EMBL/GenBank/DDBJ databases">
        <title>Tomenella chthoni gen. nov. sp. nov., a member of the family Jonesiaceae isolated from bat guano.</title>
        <authorList>
            <person name="Miller S.L."/>
            <person name="King J."/>
            <person name="Sankaranarayanan K."/>
            <person name="Lawson P.A."/>
        </authorList>
    </citation>
    <scope>NUCLEOTIDE SEQUENCE</scope>
    <source>
        <strain evidence="3">BS-20</strain>
    </source>
</reference>
<dbReference type="InterPro" id="IPR012674">
    <property type="entry name" value="Calycin"/>
</dbReference>
<accession>A0AAU7DUX0</accession>
<comment type="similarity">
    <text evidence="1">Belongs to the nitrobindin family.</text>
</comment>
<dbReference type="CDD" id="cd07828">
    <property type="entry name" value="lipocalin_heme-bd-THAP4-like"/>
    <property type="match status" value="1"/>
</dbReference>
<proteinExistence type="inferred from homology"/>
<dbReference type="InterPro" id="IPR014878">
    <property type="entry name" value="THAP4-like_heme-bd"/>
</dbReference>
<dbReference type="Pfam" id="PF08768">
    <property type="entry name" value="THAP4_heme-bd"/>
    <property type="match status" value="1"/>
</dbReference>
<sequence>MAFEFPQDIAPELYPLAWLVGTWRGEGVLEYPGIDKAVLTQEITFDHDGGPYLRYVSTIKSLGDGSGEPHVWSTETGYWRVAPEPHEGIKEGQTSLEVLLADPAGRVTVYIGAAGDGRVDLVSDVIARTTTGAEVSASSRMYGNVAGELMWVHSIAAFGNPLQSYVSAQLARVEKE</sequence>
<comment type="caution">
    <text evidence="1">Lacks conserved residue(s) required for the propagation of feature annotation.</text>
</comment>
<feature type="domain" description="THAP4-like heme-binding" evidence="2">
    <location>
        <begin position="12"/>
        <end position="172"/>
    </location>
</feature>
<dbReference type="InterPro" id="IPR022939">
    <property type="entry name" value="Nb(III)_bact/plant"/>
</dbReference>
<dbReference type="AlphaFoldDB" id="A0AAU7DUX0"/>